<evidence type="ECO:0000313" key="2">
    <source>
        <dbReference type="Proteomes" id="UP000053989"/>
    </source>
</evidence>
<gene>
    <name evidence="1" type="ORF">SCLCIDRAFT_29154</name>
</gene>
<dbReference type="EMBL" id="KN822107">
    <property type="protein sequence ID" value="KIM56966.1"/>
    <property type="molecule type" value="Genomic_DNA"/>
</dbReference>
<name>A0A0C3DLN5_9AGAM</name>
<keyword evidence="2" id="KW-1185">Reference proteome</keyword>
<accession>A0A0C3DLN5</accession>
<reference evidence="1 2" key="1">
    <citation type="submission" date="2014-04" db="EMBL/GenBank/DDBJ databases">
        <authorList>
            <consortium name="DOE Joint Genome Institute"/>
            <person name="Kuo A."/>
            <person name="Kohler A."/>
            <person name="Nagy L.G."/>
            <person name="Floudas D."/>
            <person name="Copeland A."/>
            <person name="Barry K.W."/>
            <person name="Cichocki N."/>
            <person name="Veneault-Fourrey C."/>
            <person name="LaButti K."/>
            <person name="Lindquist E.A."/>
            <person name="Lipzen A."/>
            <person name="Lundell T."/>
            <person name="Morin E."/>
            <person name="Murat C."/>
            <person name="Sun H."/>
            <person name="Tunlid A."/>
            <person name="Henrissat B."/>
            <person name="Grigoriev I.V."/>
            <person name="Hibbett D.S."/>
            <person name="Martin F."/>
            <person name="Nordberg H.P."/>
            <person name="Cantor M.N."/>
            <person name="Hua S.X."/>
        </authorList>
    </citation>
    <scope>NUCLEOTIDE SEQUENCE [LARGE SCALE GENOMIC DNA]</scope>
    <source>
        <strain evidence="1 2">Foug A</strain>
    </source>
</reference>
<dbReference type="InParanoid" id="A0A0C3DLN5"/>
<dbReference type="OrthoDB" id="2369050at2759"/>
<evidence type="ECO:0000313" key="1">
    <source>
        <dbReference type="EMBL" id="KIM56966.1"/>
    </source>
</evidence>
<reference evidence="2" key="2">
    <citation type="submission" date="2015-01" db="EMBL/GenBank/DDBJ databases">
        <title>Evolutionary Origins and Diversification of the Mycorrhizal Mutualists.</title>
        <authorList>
            <consortium name="DOE Joint Genome Institute"/>
            <consortium name="Mycorrhizal Genomics Consortium"/>
            <person name="Kohler A."/>
            <person name="Kuo A."/>
            <person name="Nagy L.G."/>
            <person name="Floudas D."/>
            <person name="Copeland A."/>
            <person name="Barry K.W."/>
            <person name="Cichocki N."/>
            <person name="Veneault-Fourrey C."/>
            <person name="LaButti K."/>
            <person name="Lindquist E.A."/>
            <person name="Lipzen A."/>
            <person name="Lundell T."/>
            <person name="Morin E."/>
            <person name="Murat C."/>
            <person name="Riley R."/>
            <person name="Ohm R."/>
            <person name="Sun H."/>
            <person name="Tunlid A."/>
            <person name="Henrissat B."/>
            <person name="Grigoriev I.V."/>
            <person name="Hibbett D.S."/>
            <person name="Martin F."/>
        </authorList>
    </citation>
    <scope>NUCLEOTIDE SEQUENCE [LARGE SCALE GENOMIC DNA]</scope>
    <source>
        <strain evidence="2">Foug A</strain>
    </source>
</reference>
<sequence length="157" mass="17515">MSSSNVDRCEQAAPNKAPLLTAGDVTPAALRAWEMGCLQFFRQKEVSEKEQRRKKGSPAAELISPGDSRLFRHYRCRQRRRMPRASAPPLPPSSIPDLLLLGFPRSASKRPPDVSGEQFVLTRKSTEAASIGWEFGEDVMDCERILYFCTTTVAIGM</sequence>
<dbReference type="HOGENOM" id="CLU_1678964_0_0_1"/>
<organism evidence="1 2">
    <name type="scientific">Scleroderma citrinum Foug A</name>
    <dbReference type="NCBI Taxonomy" id="1036808"/>
    <lineage>
        <taxon>Eukaryota</taxon>
        <taxon>Fungi</taxon>
        <taxon>Dikarya</taxon>
        <taxon>Basidiomycota</taxon>
        <taxon>Agaricomycotina</taxon>
        <taxon>Agaricomycetes</taxon>
        <taxon>Agaricomycetidae</taxon>
        <taxon>Boletales</taxon>
        <taxon>Sclerodermatineae</taxon>
        <taxon>Sclerodermataceae</taxon>
        <taxon>Scleroderma</taxon>
    </lineage>
</organism>
<dbReference type="AlphaFoldDB" id="A0A0C3DLN5"/>
<proteinExistence type="predicted"/>
<protein>
    <submittedName>
        <fullName evidence="1">Uncharacterized protein</fullName>
    </submittedName>
</protein>
<dbReference type="Proteomes" id="UP000053989">
    <property type="component" value="Unassembled WGS sequence"/>
</dbReference>